<evidence type="ECO:0000313" key="2">
    <source>
        <dbReference type="Proteomes" id="UP000249577"/>
    </source>
</evidence>
<dbReference type="EMBL" id="QFPN01000001">
    <property type="protein sequence ID" value="PZQ19304.1"/>
    <property type="molecule type" value="Genomic_DNA"/>
</dbReference>
<proteinExistence type="predicted"/>
<gene>
    <name evidence="1" type="ORF">DI565_02710</name>
</gene>
<name>A0A2W5KTI9_ANCNO</name>
<organism evidence="1 2">
    <name type="scientific">Ancylobacter novellus</name>
    <name type="common">Thiobacillus novellus</name>
    <dbReference type="NCBI Taxonomy" id="921"/>
    <lineage>
        <taxon>Bacteria</taxon>
        <taxon>Pseudomonadati</taxon>
        <taxon>Pseudomonadota</taxon>
        <taxon>Alphaproteobacteria</taxon>
        <taxon>Hyphomicrobiales</taxon>
        <taxon>Xanthobacteraceae</taxon>
        <taxon>Ancylobacter</taxon>
    </lineage>
</organism>
<dbReference type="Proteomes" id="UP000249577">
    <property type="component" value="Unassembled WGS sequence"/>
</dbReference>
<dbReference type="InterPro" id="IPR046071">
    <property type="entry name" value="DUF6030"/>
</dbReference>
<dbReference type="Pfam" id="PF19495">
    <property type="entry name" value="DUF6030"/>
    <property type="match status" value="1"/>
</dbReference>
<evidence type="ECO:0000313" key="1">
    <source>
        <dbReference type="EMBL" id="PZQ19304.1"/>
    </source>
</evidence>
<protein>
    <submittedName>
        <fullName evidence="1">Uncharacterized protein</fullName>
    </submittedName>
</protein>
<dbReference type="AlphaFoldDB" id="A0A2W5KTI9"/>
<reference evidence="1 2" key="1">
    <citation type="submission" date="2017-08" db="EMBL/GenBank/DDBJ databases">
        <title>Infants hospitalized years apart are colonized by the same room-sourced microbial strains.</title>
        <authorList>
            <person name="Brooks B."/>
            <person name="Olm M.R."/>
            <person name="Firek B.A."/>
            <person name="Baker R."/>
            <person name="Thomas B.C."/>
            <person name="Morowitz M.J."/>
            <person name="Banfield J.F."/>
        </authorList>
    </citation>
    <scope>NUCLEOTIDE SEQUENCE [LARGE SCALE GENOMIC DNA]</scope>
    <source>
        <strain evidence="1">S2_005_003_R2_43</strain>
    </source>
</reference>
<comment type="caution">
    <text evidence="1">The sequence shown here is derived from an EMBL/GenBank/DDBJ whole genome shotgun (WGS) entry which is preliminary data.</text>
</comment>
<accession>A0A2W5KTI9</accession>
<sequence length="272" mass="29321">MRPARRTLIVVGHGRSSMKPTGPNAAQSISLAVAVALLLAGVLATVSTRPAWLFGSGGILPGVQDLFAGPPPPAKPAAPDPLGRLPTNLRSLLTHAGLDAPSPFIRLARVDPERFCKALAGTGLKNATFQKAEPPLRGWTCVTDLVKPIDGDEARVSSLFVAARGLESDRIDNIRMKLNLLDQATSPIARVVARDVLFQLCRSLGFDPPSEVLEQLETLKEGRVYEGGVSWDLRREFGPADRYNLIAIFPRTLGPGGEDRFVADPRRQPVTR</sequence>